<dbReference type="OrthoDB" id="8452228at2"/>
<gene>
    <name evidence="1" type="ORF">D1222_08630</name>
</gene>
<sequence length="182" mass="19616">MTLTVLTPPDEEPVSLSKAKSYLRIGHDGEDELVTSLIAGARAALETQAGLCLVRRTLRWSFAVWPRNLMARSGVRLPAGPVSELVSVRSRAGEVETDLTSRFVLDGQRLCLRPGSWLLAIETGARVEVDFVAGFGGAADVPEDLSLALLVMADATYRRGSNDVVVSEAAEALISARREVRL</sequence>
<reference evidence="1 2" key="1">
    <citation type="submission" date="2018-08" db="EMBL/GenBank/DDBJ databases">
        <title>Henriciella mobilis sp. nov., isolated from seawater.</title>
        <authorList>
            <person name="Cheng H."/>
            <person name="Wu Y.-H."/>
            <person name="Xu X.-W."/>
            <person name="Guo L.-L."/>
        </authorList>
    </citation>
    <scope>NUCLEOTIDE SEQUENCE [LARGE SCALE GENOMIC DNA]</scope>
    <source>
        <strain evidence="1 2">CCUG67844</strain>
    </source>
</reference>
<proteinExistence type="predicted"/>
<dbReference type="NCBIfam" id="TIGR02215">
    <property type="entry name" value="phage_chp_gp8"/>
    <property type="match status" value="1"/>
</dbReference>
<dbReference type="RefSeq" id="WP_119453865.1">
    <property type="nucleotide sequence ID" value="NZ_QWGA01000006.1"/>
</dbReference>
<protein>
    <recommendedName>
        <fullName evidence="3">PhiE125 gp8 family phage protein</fullName>
    </recommendedName>
</protein>
<dbReference type="AlphaFoldDB" id="A0A399RDE5"/>
<name>A0A399RDE5_9PROT</name>
<dbReference type="Gene3D" id="1.10.3230.30">
    <property type="entry name" value="Phage gp6-like head-tail connector protein"/>
    <property type="match status" value="1"/>
</dbReference>
<organism evidence="1 2">
    <name type="scientific">Henriciella algicola</name>
    <dbReference type="NCBI Taxonomy" id="1608422"/>
    <lineage>
        <taxon>Bacteria</taxon>
        <taxon>Pseudomonadati</taxon>
        <taxon>Pseudomonadota</taxon>
        <taxon>Alphaproteobacteria</taxon>
        <taxon>Hyphomonadales</taxon>
        <taxon>Hyphomonadaceae</taxon>
        <taxon>Henriciella</taxon>
    </lineage>
</organism>
<comment type="caution">
    <text evidence="1">The sequence shown here is derived from an EMBL/GenBank/DDBJ whole genome shotgun (WGS) entry which is preliminary data.</text>
</comment>
<keyword evidence="2" id="KW-1185">Reference proteome</keyword>
<dbReference type="Proteomes" id="UP000265845">
    <property type="component" value="Unassembled WGS sequence"/>
</dbReference>
<evidence type="ECO:0000313" key="1">
    <source>
        <dbReference type="EMBL" id="RIJ29458.1"/>
    </source>
</evidence>
<dbReference type="CDD" id="cd08054">
    <property type="entry name" value="gp6"/>
    <property type="match status" value="1"/>
</dbReference>
<accession>A0A399RDE5</accession>
<evidence type="ECO:0008006" key="3">
    <source>
        <dbReference type="Google" id="ProtNLM"/>
    </source>
</evidence>
<evidence type="ECO:0000313" key="2">
    <source>
        <dbReference type="Proteomes" id="UP000265845"/>
    </source>
</evidence>
<dbReference type="EMBL" id="QWGA01000006">
    <property type="protein sequence ID" value="RIJ29458.1"/>
    <property type="molecule type" value="Genomic_DNA"/>
</dbReference>
<dbReference type="InterPro" id="IPR011738">
    <property type="entry name" value="Phage_CHP"/>
</dbReference>